<gene>
    <name evidence="2" type="ORF">E3N88_16894</name>
</gene>
<keyword evidence="3" id="KW-1185">Reference proteome</keyword>
<feature type="compositionally biased region" description="Basic and acidic residues" evidence="1">
    <location>
        <begin position="126"/>
        <end position="138"/>
    </location>
</feature>
<organism evidence="2 3">
    <name type="scientific">Mikania micrantha</name>
    <name type="common">bitter vine</name>
    <dbReference type="NCBI Taxonomy" id="192012"/>
    <lineage>
        <taxon>Eukaryota</taxon>
        <taxon>Viridiplantae</taxon>
        <taxon>Streptophyta</taxon>
        <taxon>Embryophyta</taxon>
        <taxon>Tracheophyta</taxon>
        <taxon>Spermatophyta</taxon>
        <taxon>Magnoliopsida</taxon>
        <taxon>eudicotyledons</taxon>
        <taxon>Gunneridae</taxon>
        <taxon>Pentapetalae</taxon>
        <taxon>asterids</taxon>
        <taxon>campanulids</taxon>
        <taxon>Asterales</taxon>
        <taxon>Asteraceae</taxon>
        <taxon>Asteroideae</taxon>
        <taxon>Heliantheae alliance</taxon>
        <taxon>Eupatorieae</taxon>
        <taxon>Mikania</taxon>
    </lineage>
</organism>
<comment type="caution">
    <text evidence="2">The sequence shown here is derived from an EMBL/GenBank/DDBJ whole genome shotgun (WGS) entry which is preliminary data.</text>
</comment>
<evidence type="ECO:0000313" key="3">
    <source>
        <dbReference type="Proteomes" id="UP000326396"/>
    </source>
</evidence>
<evidence type="ECO:0000313" key="2">
    <source>
        <dbReference type="EMBL" id="KAD5316948.1"/>
    </source>
</evidence>
<feature type="region of interest" description="Disordered" evidence="1">
    <location>
        <begin position="209"/>
        <end position="339"/>
    </location>
</feature>
<accession>A0A5N6NSY2</accession>
<dbReference type="EMBL" id="SZYD01000009">
    <property type="protein sequence ID" value="KAD5316948.1"/>
    <property type="molecule type" value="Genomic_DNA"/>
</dbReference>
<dbReference type="Proteomes" id="UP000326396">
    <property type="component" value="Linkage Group LG17"/>
</dbReference>
<feature type="compositionally biased region" description="Acidic residues" evidence="1">
    <location>
        <begin position="251"/>
        <end position="279"/>
    </location>
</feature>
<dbReference type="AlphaFoldDB" id="A0A5N6NSY2"/>
<sequence length="339" mass="34992">MLSFSTTHELEAPVEEAAAAAAGLAKLDKEPVAIEAAVLDEVTPNAGNDGVVLIEVEAPVAEVAVTALEDGLDDEPANKPVADVAEPLLLAELVVNENDGADVDAFEKEKLGAEEAGAVVNELELEDPRNENPGKDEAVADATDGEAPNVVPEEDDDPNEAEANGKLPVVAVVELDTEAEEAPKILLAPKAGVEPNKLVVVVVVPLELEVDPNKLDPPNRDAAAGADVPNPKVEPVEEAEEAPKPRAGDAAADDCVEDEDDANENPKEEAEDADDDDDAGAPNVGLEGADAPNREEDDVGLDVDDDGANENGDGEDDDAGFVLKEKPAIVDASLSVDSG</sequence>
<feature type="compositionally biased region" description="Acidic residues" evidence="1">
    <location>
        <begin position="295"/>
        <end position="319"/>
    </location>
</feature>
<evidence type="ECO:0000256" key="1">
    <source>
        <dbReference type="SAM" id="MobiDB-lite"/>
    </source>
</evidence>
<proteinExistence type="predicted"/>
<name>A0A5N6NSY2_9ASTR</name>
<reference evidence="2 3" key="1">
    <citation type="submission" date="2019-05" db="EMBL/GenBank/DDBJ databases">
        <title>Mikania micrantha, genome provides insights into the molecular mechanism of rapid growth.</title>
        <authorList>
            <person name="Liu B."/>
        </authorList>
    </citation>
    <scope>NUCLEOTIDE SEQUENCE [LARGE SCALE GENOMIC DNA]</scope>
    <source>
        <strain evidence="2">NLD-2019</strain>
        <tissue evidence="2">Leaf</tissue>
    </source>
</reference>
<feature type="region of interest" description="Disordered" evidence="1">
    <location>
        <begin position="117"/>
        <end position="167"/>
    </location>
</feature>
<protein>
    <submittedName>
        <fullName evidence="2">Uncharacterized protein</fullName>
    </submittedName>
</protein>